<protein>
    <submittedName>
        <fullName evidence="2">Twinkle protein, mitochondrial</fullName>
    </submittedName>
</protein>
<dbReference type="Gene3D" id="3.40.50.300">
    <property type="entry name" value="P-loop containing nucleotide triphosphate hydrolases"/>
    <property type="match status" value="1"/>
</dbReference>
<evidence type="ECO:0000313" key="2">
    <source>
        <dbReference type="EMBL" id="CAG6679334.1"/>
    </source>
</evidence>
<name>A0A8D8T4B1_9HEMI</name>
<dbReference type="CDD" id="cd01122">
    <property type="entry name" value="Twinkle_C"/>
    <property type="match status" value="1"/>
</dbReference>
<reference evidence="2" key="1">
    <citation type="submission" date="2021-05" db="EMBL/GenBank/DDBJ databases">
        <authorList>
            <person name="Alioto T."/>
            <person name="Alioto T."/>
            <person name="Gomez Garrido J."/>
        </authorList>
    </citation>
    <scope>NUCLEOTIDE SEQUENCE</scope>
</reference>
<dbReference type="SUPFAM" id="SSF52540">
    <property type="entry name" value="P-loop containing nucleoside triphosphate hydrolases"/>
    <property type="match status" value="1"/>
</dbReference>
<evidence type="ECO:0000259" key="1">
    <source>
        <dbReference type="PROSITE" id="PS51199"/>
    </source>
</evidence>
<feature type="domain" description="SF4 helicase" evidence="1">
    <location>
        <begin position="368"/>
        <end position="617"/>
    </location>
</feature>
<dbReference type="InterPro" id="IPR007694">
    <property type="entry name" value="DNA_helicase_DnaB-like_C"/>
</dbReference>
<dbReference type="EMBL" id="HBUF01248734">
    <property type="protein sequence ID" value="CAG6679334.1"/>
    <property type="molecule type" value="Transcribed_RNA"/>
</dbReference>
<dbReference type="GO" id="GO:0006264">
    <property type="term" value="P:mitochondrial DNA replication"/>
    <property type="evidence" value="ECO:0007669"/>
    <property type="project" value="TreeGrafter"/>
</dbReference>
<sequence>MSLFSGLNFVSKTQSAALKHSSGLMNSSKSLPQTYCIRKYYQKLQNTSTILYRRCFHDVSRISFQNIDPNTVRTTLLNQGLQFHDGYTCIATRCKSSDEFNIFVNKTTGFYTCSSCKTSGPWNQLESRLKMVCPQSSNELNKNNTKITDQWNSIVQSSQPLHAIPDKLQQEIFSSLNLGKPSKSVISKLNMVVNTVSKTLYIPLVNYADQIVGYKQICGTEESTFPSKQCAGLLHCSPYKKKTDSAVIVQRVVDFLSLCNSNLNYNIICLPNGLTCLPQEILPCLEDYHKLYLWFGKDHESTRVFSTKLNQKRCYLIRETDTQPLPAESKAKGLDLTKIIETASPVCHPAIITYDVLQQDVLADLQNHDQVQGVKWKRFPTLSRILGGHRRGELTILTGGTGSGKTTFMSECSLDLALQGVTTLWGSFEVQNKRLARIMLQQLVKTPLLDNMDKFEQYSDWFKKLPIYFLTFHGPQPLKLVMEAVEHAMYVYDTSHVIIDNVQFMLGLSDSALDRFYMQDTIIQEFRSFASRSHVHVTLVIHPRKENEGLTINSVFGSAKATQEADNVMIIQQKFNQNLELKKFLQIAKNRFTGDLGLLPLEFNKSSLSFEEKQAKGPHQPPSSSL</sequence>
<dbReference type="PANTHER" id="PTHR12873:SF0">
    <property type="entry name" value="TWINKLE MTDNA HELICASE"/>
    <property type="match status" value="1"/>
</dbReference>
<dbReference type="AlphaFoldDB" id="A0A8D8T4B1"/>
<proteinExistence type="predicted"/>
<dbReference type="Pfam" id="PF13481">
    <property type="entry name" value="AAA_25"/>
    <property type="match status" value="1"/>
</dbReference>
<organism evidence="2">
    <name type="scientific">Cacopsylla melanoneura</name>
    <dbReference type="NCBI Taxonomy" id="428564"/>
    <lineage>
        <taxon>Eukaryota</taxon>
        <taxon>Metazoa</taxon>
        <taxon>Ecdysozoa</taxon>
        <taxon>Arthropoda</taxon>
        <taxon>Hexapoda</taxon>
        <taxon>Insecta</taxon>
        <taxon>Pterygota</taxon>
        <taxon>Neoptera</taxon>
        <taxon>Paraneoptera</taxon>
        <taxon>Hemiptera</taxon>
        <taxon>Sternorrhyncha</taxon>
        <taxon>Psylloidea</taxon>
        <taxon>Psyllidae</taxon>
        <taxon>Psyllinae</taxon>
        <taxon>Cacopsylla</taxon>
    </lineage>
</organism>
<dbReference type="GO" id="GO:0005524">
    <property type="term" value="F:ATP binding"/>
    <property type="evidence" value="ECO:0007669"/>
    <property type="project" value="InterPro"/>
</dbReference>
<dbReference type="InterPro" id="IPR027032">
    <property type="entry name" value="Twinkle-like"/>
</dbReference>
<dbReference type="GO" id="GO:0003697">
    <property type="term" value="F:single-stranded DNA binding"/>
    <property type="evidence" value="ECO:0007669"/>
    <property type="project" value="InterPro"/>
</dbReference>
<accession>A0A8D8T4B1</accession>
<dbReference type="GO" id="GO:0005739">
    <property type="term" value="C:mitochondrion"/>
    <property type="evidence" value="ECO:0007669"/>
    <property type="project" value="TreeGrafter"/>
</dbReference>
<dbReference type="InterPro" id="IPR027417">
    <property type="entry name" value="P-loop_NTPase"/>
</dbReference>
<dbReference type="PANTHER" id="PTHR12873">
    <property type="entry name" value="T7-LIKE MITOCHONDRIAL DNA HELICASE"/>
    <property type="match status" value="1"/>
</dbReference>
<dbReference type="PROSITE" id="PS51199">
    <property type="entry name" value="SF4_HELICASE"/>
    <property type="match status" value="1"/>
</dbReference>
<dbReference type="GO" id="GO:0043139">
    <property type="term" value="F:5'-3' DNA helicase activity"/>
    <property type="evidence" value="ECO:0007669"/>
    <property type="project" value="InterPro"/>
</dbReference>